<protein>
    <submittedName>
        <fullName evidence="1">Uncharacterized protein</fullName>
    </submittedName>
</protein>
<feature type="non-terminal residue" evidence="1">
    <location>
        <position position="1"/>
    </location>
</feature>
<accession>A0A0L6VV98</accession>
<proteinExistence type="predicted"/>
<name>A0A0L6VV98_9BASI</name>
<gene>
    <name evidence="1" type="ORF">VP01_10608g1</name>
</gene>
<comment type="caution">
    <text evidence="1">The sequence shown here is derived from an EMBL/GenBank/DDBJ whole genome shotgun (WGS) entry which is preliminary data.</text>
</comment>
<keyword evidence="2" id="KW-1185">Reference proteome</keyword>
<dbReference type="VEuPathDB" id="FungiDB:VP01_10608g1"/>
<evidence type="ECO:0000313" key="1">
    <source>
        <dbReference type="EMBL" id="KNZ64150.1"/>
    </source>
</evidence>
<dbReference type="OrthoDB" id="124484at2759"/>
<dbReference type="STRING" id="27349.A0A0L6VV98"/>
<dbReference type="EMBL" id="LAVV01000675">
    <property type="protein sequence ID" value="KNZ64150.1"/>
    <property type="molecule type" value="Genomic_DNA"/>
</dbReference>
<dbReference type="Proteomes" id="UP000037035">
    <property type="component" value="Unassembled WGS sequence"/>
</dbReference>
<reference evidence="1 2" key="1">
    <citation type="submission" date="2015-08" db="EMBL/GenBank/DDBJ databases">
        <title>Next Generation Sequencing and Analysis of the Genome of Puccinia sorghi L Schw, the Causal Agent of Maize Common Rust.</title>
        <authorList>
            <person name="Rochi L."/>
            <person name="Burguener G."/>
            <person name="Darino M."/>
            <person name="Turjanski A."/>
            <person name="Kreff E."/>
            <person name="Dieguez M.J."/>
            <person name="Sacco F."/>
        </authorList>
    </citation>
    <scope>NUCLEOTIDE SEQUENCE [LARGE SCALE GENOMIC DNA]</scope>
    <source>
        <strain evidence="1 2">RO10H11247</strain>
    </source>
</reference>
<evidence type="ECO:0000313" key="2">
    <source>
        <dbReference type="Proteomes" id="UP000037035"/>
    </source>
</evidence>
<organism evidence="1 2">
    <name type="scientific">Puccinia sorghi</name>
    <dbReference type="NCBI Taxonomy" id="27349"/>
    <lineage>
        <taxon>Eukaryota</taxon>
        <taxon>Fungi</taxon>
        <taxon>Dikarya</taxon>
        <taxon>Basidiomycota</taxon>
        <taxon>Pucciniomycotina</taxon>
        <taxon>Pucciniomycetes</taxon>
        <taxon>Pucciniales</taxon>
        <taxon>Pucciniaceae</taxon>
        <taxon>Puccinia</taxon>
    </lineage>
</organism>
<sequence length="148" mass="16778">FFFCNVVIIKCLKIEQNYNACFDGKAPAVGCPAKVKINGFEMMAINLQNQSASNINPTPCFGLINKDQKVGISTIVEKLESMYPHYHSMNKLMHKLTTKRQHHPLLSLLEMRLEAVTWKAKMILYVFTQLLVSIGGELLSHFSLDFSI</sequence>
<dbReference type="AlphaFoldDB" id="A0A0L6VV98"/>